<dbReference type="EMBL" id="JOKH01000011">
    <property type="protein sequence ID" value="KEQ12134.1"/>
    <property type="molecule type" value="Genomic_DNA"/>
</dbReference>
<gene>
    <name evidence="1" type="ORF">GZ78_28285</name>
</gene>
<dbReference type="AlphaFoldDB" id="A0A081N111"/>
<organism evidence="1 2">
    <name type="scientific">Endozoicomonas numazuensis</name>
    <dbReference type="NCBI Taxonomy" id="1137799"/>
    <lineage>
        <taxon>Bacteria</taxon>
        <taxon>Pseudomonadati</taxon>
        <taxon>Pseudomonadota</taxon>
        <taxon>Gammaproteobacteria</taxon>
        <taxon>Oceanospirillales</taxon>
        <taxon>Endozoicomonadaceae</taxon>
        <taxon>Endozoicomonas</taxon>
    </lineage>
</organism>
<proteinExistence type="predicted"/>
<keyword evidence="2" id="KW-1185">Reference proteome</keyword>
<reference evidence="1 2" key="1">
    <citation type="submission" date="2014-06" db="EMBL/GenBank/DDBJ databases">
        <title>Whole Genome Sequences of Three Symbiotic Endozoicomonas Bacteria.</title>
        <authorList>
            <person name="Neave M.J."/>
            <person name="Apprill A."/>
            <person name="Voolstra C.R."/>
        </authorList>
    </citation>
    <scope>NUCLEOTIDE SEQUENCE [LARGE SCALE GENOMIC DNA]</scope>
    <source>
        <strain evidence="1 2">DSM 25634</strain>
    </source>
</reference>
<sequence length="73" mass="7739">MKPENSQVSKGFFIKVLNCAVSHQSKKQSQIAGRDSEGCSSVSVSFEDCKAGSLPDLCMSLAGSWTDHGSWGA</sequence>
<evidence type="ECO:0000313" key="1">
    <source>
        <dbReference type="EMBL" id="KEQ12134.1"/>
    </source>
</evidence>
<comment type="caution">
    <text evidence="1">The sequence shown here is derived from an EMBL/GenBank/DDBJ whole genome shotgun (WGS) entry which is preliminary data.</text>
</comment>
<dbReference type="STRING" id="1137799.GZ78_28285"/>
<dbReference type="Proteomes" id="UP000028073">
    <property type="component" value="Unassembled WGS sequence"/>
</dbReference>
<accession>A0A081N111</accession>
<evidence type="ECO:0000313" key="2">
    <source>
        <dbReference type="Proteomes" id="UP000028073"/>
    </source>
</evidence>
<protein>
    <submittedName>
        <fullName evidence="1">Uncharacterized protein</fullName>
    </submittedName>
</protein>
<name>A0A081N111_9GAMM</name>